<dbReference type="EMBL" id="JACOMF010000012">
    <property type="protein sequence ID" value="MBC4016074.1"/>
    <property type="molecule type" value="Genomic_DNA"/>
</dbReference>
<gene>
    <name evidence="2" type="ORF">H7965_12140</name>
</gene>
<dbReference type="Proteomes" id="UP000600101">
    <property type="component" value="Unassembled WGS sequence"/>
</dbReference>
<keyword evidence="3" id="KW-1185">Reference proteome</keyword>
<dbReference type="AlphaFoldDB" id="A0A9X0UD68"/>
<reference evidence="2" key="1">
    <citation type="submission" date="2020-08" db="EMBL/GenBank/DDBJ databases">
        <authorList>
            <person name="Hu Y."/>
            <person name="Nguyen S.V."/>
            <person name="Li F."/>
            <person name="Fanning S."/>
        </authorList>
    </citation>
    <scope>NUCLEOTIDE SEQUENCE</scope>
    <source>
        <strain evidence="2">SYSU D8009</strain>
    </source>
</reference>
<dbReference type="Pfam" id="PF06844">
    <property type="entry name" value="DUF1244"/>
    <property type="match status" value="1"/>
</dbReference>
<proteinExistence type="predicted"/>
<organism evidence="2 3">
    <name type="scientific">Siccirubricoccus deserti</name>
    <dbReference type="NCBI Taxonomy" id="2013562"/>
    <lineage>
        <taxon>Bacteria</taxon>
        <taxon>Pseudomonadati</taxon>
        <taxon>Pseudomonadota</taxon>
        <taxon>Alphaproteobacteria</taxon>
        <taxon>Acetobacterales</taxon>
        <taxon>Roseomonadaceae</taxon>
        <taxon>Siccirubricoccus</taxon>
    </lineage>
</organism>
<comment type="caution">
    <text evidence="2">The sequence shown here is derived from an EMBL/GenBank/DDBJ whole genome shotgun (WGS) entry which is preliminary data.</text>
</comment>
<accession>A0A9X0UD68</accession>
<evidence type="ECO:0000313" key="2">
    <source>
        <dbReference type="EMBL" id="MBC4016074.1"/>
    </source>
</evidence>
<feature type="domain" description="SMc04008-like" evidence="1">
    <location>
        <begin position="32"/>
        <end position="97"/>
    </location>
</feature>
<dbReference type="InterPro" id="IPR023163">
    <property type="entry name" value="SMc04008-like_domain"/>
</dbReference>
<dbReference type="RefSeq" id="WP_186770847.1">
    <property type="nucleotide sequence ID" value="NZ_JACOMF010000012.1"/>
</dbReference>
<name>A0A9X0UD68_9PROT</name>
<protein>
    <submittedName>
        <fullName evidence="2">DUF1244 domain-containing protein</fullName>
    </submittedName>
</protein>
<sequence>MAVPEMDEKTRTELEAAAFRTLVAHLRERTDVQNIDLMNLAGFCRNCLGKWYRAAAEEKGLPLTDADARELIYGMPYKQWQALHQKEATAEQKAKFAASNPGH</sequence>
<evidence type="ECO:0000259" key="1">
    <source>
        <dbReference type="Pfam" id="PF06844"/>
    </source>
</evidence>
<dbReference type="InterPro" id="IPR036810">
    <property type="entry name" value="SMc04008-like_sf"/>
</dbReference>
<evidence type="ECO:0000313" key="3">
    <source>
        <dbReference type="Proteomes" id="UP000600101"/>
    </source>
</evidence>
<dbReference type="SUPFAM" id="SSF158757">
    <property type="entry name" value="SMc04008-like"/>
    <property type="match status" value="1"/>
</dbReference>
<dbReference type="Gene3D" id="1.10.3340.10">
    <property type="entry name" value="SMc04008-like"/>
    <property type="match status" value="1"/>
</dbReference>